<evidence type="ECO:0000256" key="1">
    <source>
        <dbReference type="SAM" id="Phobius"/>
    </source>
</evidence>
<protein>
    <submittedName>
        <fullName evidence="2">142_t:CDS:1</fullName>
    </submittedName>
</protein>
<name>A0A9N9FPH5_9GLOM</name>
<dbReference type="Proteomes" id="UP000789570">
    <property type="component" value="Unassembled WGS sequence"/>
</dbReference>
<feature type="transmembrane region" description="Helical" evidence="1">
    <location>
        <begin position="24"/>
        <end position="46"/>
    </location>
</feature>
<dbReference type="OrthoDB" id="2352267at2759"/>
<reference evidence="2" key="1">
    <citation type="submission" date="2021-06" db="EMBL/GenBank/DDBJ databases">
        <authorList>
            <person name="Kallberg Y."/>
            <person name="Tangrot J."/>
            <person name="Rosling A."/>
        </authorList>
    </citation>
    <scope>NUCLEOTIDE SEQUENCE</scope>
    <source>
        <strain evidence="2">UK204</strain>
    </source>
</reference>
<proteinExistence type="predicted"/>
<dbReference type="AlphaFoldDB" id="A0A9N9FPH5"/>
<feature type="transmembrane region" description="Helical" evidence="1">
    <location>
        <begin position="67"/>
        <end position="87"/>
    </location>
</feature>
<keyword evidence="1" id="KW-1133">Transmembrane helix</keyword>
<evidence type="ECO:0000313" key="3">
    <source>
        <dbReference type="Proteomes" id="UP000789570"/>
    </source>
</evidence>
<accession>A0A9N9FPH5</accession>
<keyword evidence="3" id="KW-1185">Reference proteome</keyword>
<dbReference type="EMBL" id="CAJVPQ010001425">
    <property type="protein sequence ID" value="CAG8552203.1"/>
    <property type="molecule type" value="Genomic_DNA"/>
</dbReference>
<comment type="caution">
    <text evidence="2">The sequence shown here is derived from an EMBL/GenBank/DDBJ whole genome shotgun (WGS) entry which is preliminary data.</text>
</comment>
<keyword evidence="1" id="KW-0812">Transmembrane</keyword>
<organism evidence="2 3">
    <name type="scientific">Funneliformis caledonium</name>
    <dbReference type="NCBI Taxonomy" id="1117310"/>
    <lineage>
        <taxon>Eukaryota</taxon>
        <taxon>Fungi</taxon>
        <taxon>Fungi incertae sedis</taxon>
        <taxon>Mucoromycota</taxon>
        <taxon>Glomeromycotina</taxon>
        <taxon>Glomeromycetes</taxon>
        <taxon>Glomerales</taxon>
        <taxon>Glomeraceae</taxon>
        <taxon>Funneliformis</taxon>
    </lineage>
</organism>
<feature type="transmembrane region" description="Helical" evidence="1">
    <location>
        <begin position="177"/>
        <end position="201"/>
    </location>
</feature>
<sequence length="309" mass="35684">MSNSTICEFTYSIVNCEGSKEYNILYIISIALWSIICIFSFALLYWRLKYREDSRLFTGKLFTPLEGFLLWCGINNLRIYSFIAGMFQTMTRMKFEQFTTTTSTHRTFENVINESNHDESRSKTMWIPQGYQVTIAFWALTFLLFSLTTTSSIMMGLNRNLLHEENGPVMRRNKAFLYANGCLYGTFWFHCTFIIFILTFYGRNLLRMTEESFMLTGIQDAGSSNIPDRIKRRLEKANITFKAYINKLLSALWIGLLYTAMSNFAPSICLFAILIAIVRAEMNPDQEAATAVAVIELNEINSFFSDVES</sequence>
<gene>
    <name evidence="2" type="ORF">FCALED_LOCUS6175</name>
</gene>
<feature type="transmembrane region" description="Helical" evidence="1">
    <location>
        <begin position="135"/>
        <end position="157"/>
    </location>
</feature>
<feature type="transmembrane region" description="Helical" evidence="1">
    <location>
        <begin position="251"/>
        <end position="278"/>
    </location>
</feature>
<evidence type="ECO:0000313" key="2">
    <source>
        <dbReference type="EMBL" id="CAG8552203.1"/>
    </source>
</evidence>
<keyword evidence="1" id="KW-0472">Membrane</keyword>